<keyword evidence="7" id="KW-1185">Reference proteome</keyword>
<dbReference type="SUPFAM" id="SSF50199">
    <property type="entry name" value="Staphylococcal nuclease"/>
    <property type="match status" value="1"/>
</dbReference>
<dbReference type="RefSeq" id="WP_230437098.1">
    <property type="nucleotide sequence ID" value="NZ_CP087715.1"/>
</dbReference>
<sequence>MTKKTPWASLGVFFCALILLLGPLAAAARADCVLGPADDLAALAKVVDGDTVHLKDGRKVRLIGVNTPELAHSGRPAQPLAEEAREFTQRFLAGGDVELVYDRDRRDNHGRVLAHVYNHRGDSLEAALLSAGLAFHIAVAPNFALAECLAERENAARQRHRGLWAPGVWPTRQARNIRPGDGGFVRLKGRVEKVDRNRFLWLELDGPVALRLDPKRDYGHLGRRDWQGREIVVKGWLVDRGAKYSSRFKKNKRWFIAVDSEFTVEISRD</sequence>
<feature type="signal peptide" evidence="4">
    <location>
        <begin position="1"/>
        <end position="30"/>
    </location>
</feature>
<feature type="chain" id="PRO_5046086841" evidence="4">
    <location>
        <begin position="31"/>
        <end position="269"/>
    </location>
</feature>
<evidence type="ECO:0000256" key="2">
    <source>
        <dbReference type="ARBA" id="ARBA00022759"/>
    </source>
</evidence>
<dbReference type="Pfam" id="PF00565">
    <property type="entry name" value="SNase"/>
    <property type="match status" value="1"/>
</dbReference>
<gene>
    <name evidence="6" type="ORF">ACFQ2X_09935</name>
</gene>
<dbReference type="PANTHER" id="PTHR12302">
    <property type="entry name" value="EBNA2 BINDING PROTEIN P100"/>
    <property type="match status" value="1"/>
</dbReference>
<keyword evidence="1" id="KW-0540">Nuclease</keyword>
<protein>
    <submittedName>
        <fullName evidence="6">Thermonuclease family protein</fullName>
    </submittedName>
</protein>
<name>A0ABW3U942_9GAMM</name>
<evidence type="ECO:0000313" key="7">
    <source>
        <dbReference type="Proteomes" id="UP001597264"/>
    </source>
</evidence>
<evidence type="ECO:0000256" key="4">
    <source>
        <dbReference type="SAM" id="SignalP"/>
    </source>
</evidence>
<dbReference type="EMBL" id="JBHTLR010000008">
    <property type="protein sequence ID" value="MFD1216921.1"/>
    <property type="molecule type" value="Genomic_DNA"/>
</dbReference>
<proteinExistence type="predicted"/>
<dbReference type="InterPro" id="IPR035437">
    <property type="entry name" value="SNase_OB-fold_sf"/>
</dbReference>
<evidence type="ECO:0000256" key="1">
    <source>
        <dbReference type="ARBA" id="ARBA00022722"/>
    </source>
</evidence>
<evidence type="ECO:0000259" key="5">
    <source>
        <dbReference type="PROSITE" id="PS50830"/>
    </source>
</evidence>
<dbReference type="InterPro" id="IPR016071">
    <property type="entry name" value="Staphylococal_nuclease_OB-fold"/>
</dbReference>
<organism evidence="6 7">
    <name type="scientific">Microbulbifer celer</name>
    <dbReference type="NCBI Taxonomy" id="435905"/>
    <lineage>
        <taxon>Bacteria</taxon>
        <taxon>Pseudomonadati</taxon>
        <taxon>Pseudomonadota</taxon>
        <taxon>Gammaproteobacteria</taxon>
        <taxon>Cellvibrionales</taxon>
        <taxon>Microbulbiferaceae</taxon>
        <taxon>Microbulbifer</taxon>
    </lineage>
</organism>
<keyword evidence="3" id="KW-0378">Hydrolase</keyword>
<reference evidence="7" key="1">
    <citation type="journal article" date="2019" name="Int. J. Syst. Evol. Microbiol.">
        <title>The Global Catalogue of Microorganisms (GCM) 10K type strain sequencing project: providing services to taxonomists for standard genome sequencing and annotation.</title>
        <authorList>
            <consortium name="The Broad Institute Genomics Platform"/>
            <consortium name="The Broad Institute Genome Sequencing Center for Infectious Disease"/>
            <person name="Wu L."/>
            <person name="Ma J."/>
        </authorList>
    </citation>
    <scope>NUCLEOTIDE SEQUENCE [LARGE SCALE GENOMIC DNA]</scope>
    <source>
        <strain evidence="7">CCUG 54356</strain>
    </source>
</reference>
<comment type="caution">
    <text evidence="6">The sequence shown here is derived from an EMBL/GenBank/DDBJ whole genome shotgun (WGS) entry which is preliminary data.</text>
</comment>
<accession>A0ABW3U942</accession>
<evidence type="ECO:0000256" key="3">
    <source>
        <dbReference type="ARBA" id="ARBA00022801"/>
    </source>
</evidence>
<dbReference type="Proteomes" id="UP001597264">
    <property type="component" value="Unassembled WGS sequence"/>
</dbReference>
<keyword evidence="4" id="KW-0732">Signal</keyword>
<feature type="domain" description="TNase-like" evidence="5">
    <location>
        <begin position="37"/>
        <end position="166"/>
    </location>
</feature>
<dbReference type="PANTHER" id="PTHR12302:SF3">
    <property type="entry name" value="SERINE_THREONINE-PROTEIN KINASE 31"/>
    <property type="match status" value="1"/>
</dbReference>
<dbReference type="SMART" id="SM00318">
    <property type="entry name" value="SNc"/>
    <property type="match status" value="1"/>
</dbReference>
<keyword evidence="2" id="KW-0255">Endonuclease</keyword>
<evidence type="ECO:0000313" key="6">
    <source>
        <dbReference type="EMBL" id="MFD1216921.1"/>
    </source>
</evidence>
<dbReference type="PROSITE" id="PS50830">
    <property type="entry name" value="TNASE_3"/>
    <property type="match status" value="1"/>
</dbReference>
<dbReference type="Gene3D" id="2.40.50.90">
    <property type="match status" value="1"/>
</dbReference>